<keyword evidence="7 13" id="KW-0378">Hydrolase</keyword>
<dbReference type="GO" id="GO:0044715">
    <property type="term" value="F:8-oxo-dGDP phosphatase activity"/>
    <property type="evidence" value="ECO:0007669"/>
    <property type="project" value="TreeGrafter"/>
</dbReference>
<keyword evidence="4" id="KW-0235">DNA replication</keyword>
<dbReference type="PANTHER" id="PTHR47707">
    <property type="entry name" value="8-OXO-DGTP DIPHOSPHATASE"/>
    <property type="match status" value="1"/>
</dbReference>
<evidence type="ECO:0000256" key="6">
    <source>
        <dbReference type="ARBA" id="ARBA00022763"/>
    </source>
</evidence>
<feature type="domain" description="Nudix hydrolase" evidence="12">
    <location>
        <begin position="1"/>
        <end position="126"/>
    </location>
</feature>
<dbReference type="RefSeq" id="WP_114028750.1">
    <property type="nucleotide sequence ID" value="NZ_QOIL01000005.1"/>
</dbReference>
<evidence type="ECO:0000256" key="5">
    <source>
        <dbReference type="ARBA" id="ARBA00022723"/>
    </source>
</evidence>
<dbReference type="GO" id="GO:0006281">
    <property type="term" value="P:DNA repair"/>
    <property type="evidence" value="ECO:0007669"/>
    <property type="project" value="UniProtKB-KW"/>
</dbReference>
<reference evidence="13 14" key="1">
    <citation type="submission" date="2018-06" db="EMBL/GenBank/DDBJ databases">
        <title>Sphaerisporangium craniellae sp. nov., isolated from a marine sponge in the South China Sea.</title>
        <authorList>
            <person name="Li L."/>
        </authorList>
    </citation>
    <scope>NUCLEOTIDE SEQUENCE [LARGE SCALE GENOMIC DNA]</scope>
    <source>
        <strain evidence="13 14">CCTCC AA 208026</strain>
    </source>
</reference>
<evidence type="ECO:0000256" key="4">
    <source>
        <dbReference type="ARBA" id="ARBA00022705"/>
    </source>
</evidence>
<dbReference type="AlphaFoldDB" id="A0A367FNF3"/>
<protein>
    <recommendedName>
        <fullName evidence="11">8-oxo-dGTP diphosphatase</fullName>
        <ecNumber evidence="11">3.6.1.55</ecNumber>
    </recommendedName>
</protein>
<dbReference type="InterPro" id="IPR047127">
    <property type="entry name" value="MutT-like"/>
</dbReference>
<evidence type="ECO:0000313" key="13">
    <source>
        <dbReference type="EMBL" id="RCG31372.1"/>
    </source>
</evidence>
<keyword evidence="3" id="KW-0515">Mutator protein</keyword>
<comment type="catalytic activity">
    <reaction evidence="10">
        <text>8-oxo-dGTP + H2O = 8-oxo-dGMP + diphosphate + H(+)</text>
        <dbReference type="Rhea" id="RHEA:31575"/>
        <dbReference type="ChEBI" id="CHEBI:15377"/>
        <dbReference type="ChEBI" id="CHEBI:15378"/>
        <dbReference type="ChEBI" id="CHEBI:33019"/>
        <dbReference type="ChEBI" id="CHEBI:63224"/>
        <dbReference type="ChEBI" id="CHEBI:77896"/>
        <dbReference type="EC" id="3.6.1.55"/>
    </reaction>
</comment>
<dbReference type="PRINTS" id="PR00502">
    <property type="entry name" value="NUDIXFAMILY"/>
</dbReference>
<evidence type="ECO:0000256" key="1">
    <source>
        <dbReference type="ARBA" id="ARBA00001946"/>
    </source>
</evidence>
<dbReference type="GO" id="GO:0035539">
    <property type="term" value="F:8-oxo-7,8-dihydrodeoxyguanosine triphosphate pyrophosphatase activity"/>
    <property type="evidence" value="ECO:0007669"/>
    <property type="project" value="UniProtKB-EC"/>
</dbReference>
<dbReference type="GO" id="GO:0046872">
    <property type="term" value="F:metal ion binding"/>
    <property type="evidence" value="ECO:0007669"/>
    <property type="project" value="UniProtKB-KW"/>
</dbReference>
<accession>A0A367FNF3</accession>
<evidence type="ECO:0000256" key="3">
    <source>
        <dbReference type="ARBA" id="ARBA00022457"/>
    </source>
</evidence>
<dbReference type="PROSITE" id="PS51462">
    <property type="entry name" value="NUDIX"/>
    <property type="match status" value="1"/>
</dbReference>
<evidence type="ECO:0000256" key="11">
    <source>
        <dbReference type="ARBA" id="ARBA00038905"/>
    </source>
</evidence>
<name>A0A367FNF3_9ACTN</name>
<evidence type="ECO:0000259" key="12">
    <source>
        <dbReference type="PROSITE" id="PS51462"/>
    </source>
</evidence>
<comment type="similarity">
    <text evidence="2">Belongs to the Nudix hydrolase family.</text>
</comment>
<dbReference type="OrthoDB" id="9810648at2"/>
<dbReference type="InterPro" id="IPR015797">
    <property type="entry name" value="NUDIX_hydrolase-like_dom_sf"/>
</dbReference>
<comment type="cofactor">
    <cofactor evidence="1">
        <name>Mg(2+)</name>
        <dbReference type="ChEBI" id="CHEBI:18420"/>
    </cofactor>
</comment>
<keyword evidence="6" id="KW-0227">DNA damage</keyword>
<proteinExistence type="inferred from homology"/>
<keyword evidence="9" id="KW-0234">DNA repair</keyword>
<evidence type="ECO:0000256" key="7">
    <source>
        <dbReference type="ARBA" id="ARBA00022801"/>
    </source>
</evidence>
<keyword evidence="14" id="KW-1185">Reference proteome</keyword>
<evidence type="ECO:0000256" key="9">
    <source>
        <dbReference type="ARBA" id="ARBA00023204"/>
    </source>
</evidence>
<comment type="caution">
    <text evidence="13">The sequence shown here is derived from an EMBL/GenBank/DDBJ whole genome shotgun (WGS) entry which is preliminary data.</text>
</comment>
<sequence length="129" mass="14135">MEKIVVAAIIVEGDRVLAAQRARPPATAGGWEFPGGKVDPGETDEEALIRECREELGVEIAVGEKVGGDWPLSPGYVLRAWFARLVSGVPHPHEHLALRWMARDELFDIPWLPADLPIVQAVQDLIPEG</sequence>
<dbReference type="EC" id="3.6.1.55" evidence="11"/>
<dbReference type="Proteomes" id="UP000253094">
    <property type="component" value="Unassembled WGS sequence"/>
</dbReference>
<dbReference type="InterPro" id="IPR020476">
    <property type="entry name" value="Nudix_hydrolase"/>
</dbReference>
<evidence type="ECO:0000313" key="14">
    <source>
        <dbReference type="Proteomes" id="UP000253094"/>
    </source>
</evidence>
<evidence type="ECO:0000256" key="10">
    <source>
        <dbReference type="ARBA" id="ARBA00035861"/>
    </source>
</evidence>
<dbReference type="GO" id="GO:0044716">
    <property type="term" value="F:8-oxo-GDP phosphatase activity"/>
    <property type="evidence" value="ECO:0007669"/>
    <property type="project" value="TreeGrafter"/>
</dbReference>
<keyword evidence="8" id="KW-0460">Magnesium</keyword>
<keyword evidence="5" id="KW-0479">Metal-binding</keyword>
<gene>
    <name evidence="13" type="ORF">DQ384_11740</name>
</gene>
<dbReference type="GO" id="GO:0008413">
    <property type="term" value="F:8-oxo-7,8-dihydroguanosine triphosphate pyrophosphatase activity"/>
    <property type="evidence" value="ECO:0007669"/>
    <property type="project" value="TreeGrafter"/>
</dbReference>
<dbReference type="EMBL" id="QOIL01000005">
    <property type="protein sequence ID" value="RCG31372.1"/>
    <property type="molecule type" value="Genomic_DNA"/>
</dbReference>
<dbReference type="SUPFAM" id="SSF55811">
    <property type="entry name" value="Nudix"/>
    <property type="match status" value="1"/>
</dbReference>
<evidence type="ECO:0000256" key="2">
    <source>
        <dbReference type="ARBA" id="ARBA00005582"/>
    </source>
</evidence>
<dbReference type="InterPro" id="IPR000086">
    <property type="entry name" value="NUDIX_hydrolase_dom"/>
</dbReference>
<dbReference type="Gene3D" id="3.90.79.10">
    <property type="entry name" value="Nucleoside Triphosphate Pyrophosphohydrolase"/>
    <property type="match status" value="1"/>
</dbReference>
<dbReference type="CDD" id="cd03425">
    <property type="entry name" value="NUDIX_MutT_NudA_like"/>
    <property type="match status" value="1"/>
</dbReference>
<organism evidence="13 14">
    <name type="scientific">Sphaerisporangium album</name>
    <dbReference type="NCBI Taxonomy" id="509200"/>
    <lineage>
        <taxon>Bacteria</taxon>
        <taxon>Bacillati</taxon>
        <taxon>Actinomycetota</taxon>
        <taxon>Actinomycetes</taxon>
        <taxon>Streptosporangiales</taxon>
        <taxon>Streptosporangiaceae</taxon>
        <taxon>Sphaerisporangium</taxon>
    </lineage>
</organism>
<evidence type="ECO:0000256" key="8">
    <source>
        <dbReference type="ARBA" id="ARBA00022842"/>
    </source>
</evidence>
<dbReference type="GO" id="GO:0006260">
    <property type="term" value="P:DNA replication"/>
    <property type="evidence" value="ECO:0007669"/>
    <property type="project" value="UniProtKB-KW"/>
</dbReference>
<dbReference type="Pfam" id="PF00293">
    <property type="entry name" value="NUDIX"/>
    <property type="match status" value="1"/>
</dbReference>
<dbReference type="PANTHER" id="PTHR47707:SF1">
    <property type="entry name" value="NUDIX HYDROLASE FAMILY PROTEIN"/>
    <property type="match status" value="1"/>
</dbReference>